<accession>A0A7C8YL24</accession>
<reference evidence="1" key="1">
    <citation type="journal article" date="2013" name="J. Plant Res.">
        <title>Effect of fungi and light on seed germination of three Opuntia species from semiarid lands of central Mexico.</title>
        <authorList>
            <person name="Delgado-Sanchez P."/>
            <person name="Jimenez-Bremont J.F."/>
            <person name="Guerrero-Gonzalez Mde L."/>
            <person name="Flores J."/>
        </authorList>
    </citation>
    <scope>NUCLEOTIDE SEQUENCE</scope>
    <source>
        <tissue evidence="1">Cladode</tissue>
    </source>
</reference>
<proteinExistence type="predicted"/>
<dbReference type="EMBL" id="GISG01031767">
    <property type="protein sequence ID" value="MBA4620793.1"/>
    <property type="molecule type" value="Transcribed_RNA"/>
</dbReference>
<sequence>MGRSKKLKRAFDFFYKHNELRGLESISIVFERRRKLEREGVFSFKAGHFLLVLQSLSLSLCESSFSLLVLEAHQNKVELCVLAASHENESATEHSSNGAPPLSLNYYYF</sequence>
<reference evidence="1" key="2">
    <citation type="submission" date="2020-07" db="EMBL/GenBank/DDBJ databases">
        <authorList>
            <person name="Vera ALvarez R."/>
            <person name="Arias-Moreno D.M."/>
            <person name="Jimenez-Jacinto V."/>
            <person name="Jimenez-Bremont J.F."/>
            <person name="Swaminathan K."/>
            <person name="Moose S.P."/>
            <person name="Guerrero-Gonzalez M.L."/>
            <person name="Marino-Ramirez L."/>
            <person name="Landsman D."/>
            <person name="Rodriguez-Kessler M."/>
            <person name="Delgado-Sanchez P."/>
        </authorList>
    </citation>
    <scope>NUCLEOTIDE SEQUENCE</scope>
    <source>
        <tissue evidence="1">Cladode</tissue>
    </source>
</reference>
<protein>
    <submittedName>
        <fullName evidence="1">Uncharacterized protein</fullName>
    </submittedName>
</protein>
<dbReference type="AlphaFoldDB" id="A0A7C8YL24"/>
<organism evidence="1">
    <name type="scientific">Opuntia streptacantha</name>
    <name type="common">Prickly pear cactus</name>
    <name type="synonym">Opuntia cardona</name>
    <dbReference type="NCBI Taxonomy" id="393608"/>
    <lineage>
        <taxon>Eukaryota</taxon>
        <taxon>Viridiplantae</taxon>
        <taxon>Streptophyta</taxon>
        <taxon>Embryophyta</taxon>
        <taxon>Tracheophyta</taxon>
        <taxon>Spermatophyta</taxon>
        <taxon>Magnoliopsida</taxon>
        <taxon>eudicotyledons</taxon>
        <taxon>Gunneridae</taxon>
        <taxon>Pentapetalae</taxon>
        <taxon>Caryophyllales</taxon>
        <taxon>Cactineae</taxon>
        <taxon>Cactaceae</taxon>
        <taxon>Opuntioideae</taxon>
        <taxon>Opuntia</taxon>
    </lineage>
</organism>
<name>A0A7C8YL24_OPUST</name>
<evidence type="ECO:0000313" key="1">
    <source>
        <dbReference type="EMBL" id="MBA4620793.1"/>
    </source>
</evidence>